<dbReference type="SMART" id="SM00198">
    <property type="entry name" value="SCP"/>
    <property type="match status" value="1"/>
</dbReference>
<evidence type="ECO:0000256" key="5">
    <source>
        <dbReference type="ARBA" id="ARBA00023265"/>
    </source>
</evidence>
<comment type="function">
    <text evidence="1">Probably involved in the defense reaction of plants against pathogens.</text>
</comment>
<dbReference type="GO" id="GO:0098542">
    <property type="term" value="P:defense response to other organism"/>
    <property type="evidence" value="ECO:0007669"/>
    <property type="project" value="UniProtKB-ARBA"/>
</dbReference>
<keyword evidence="3 6" id="KW-0732">Signal</keyword>
<sequence>MALASLVSSIFLFLLIIVSTLSTLVSDVAGAANKGEMIRQFLDGHNSARKEVGVPPLKWDPLLARYARVYSNQRRRDCRLVHSTALVYGENIFWGQGRKWTAGDAVAAWVAEKDFYHYHSNDCTGPDCTHYTQMVWRTTERVGCAKIVCDSGDSFITCEYYPPGNYIGDKPY</sequence>
<keyword evidence="9" id="KW-1185">Reference proteome</keyword>
<gene>
    <name evidence="8" type="ORF">H6P81_000681</name>
</gene>
<reference evidence="8 9" key="1">
    <citation type="submission" date="2021-07" db="EMBL/GenBank/DDBJ databases">
        <title>The Aristolochia fimbriata genome: insights into angiosperm evolution, floral development and chemical biosynthesis.</title>
        <authorList>
            <person name="Jiao Y."/>
        </authorList>
    </citation>
    <scope>NUCLEOTIDE SEQUENCE [LARGE SCALE GENOMIC DNA]</scope>
    <source>
        <strain evidence="8">IBCAS-2021</strain>
        <tissue evidence="8">Leaf</tissue>
    </source>
</reference>
<dbReference type="EMBL" id="JAINDJ010000002">
    <property type="protein sequence ID" value="KAG9456173.1"/>
    <property type="molecule type" value="Genomic_DNA"/>
</dbReference>
<comment type="caution">
    <text evidence="8">The sequence shown here is derived from an EMBL/GenBank/DDBJ whole genome shotgun (WGS) entry which is preliminary data.</text>
</comment>
<feature type="signal peptide" evidence="6">
    <location>
        <begin position="1"/>
        <end position="22"/>
    </location>
</feature>
<dbReference type="SUPFAM" id="SSF55797">
    <property type="entry name" value="PR-1-like"/>
    <property type="match status" value="1"/>
</dbReference>
<dbReference type="PRINTS" id="PR00838">
    <property type="entry name" value="V5ALLERGEN"/>
</dbReference>
<proteinExistence type="inferred from homology"/>
<dbReference type="InterPro" id="IPR014044">
    <property type="entry name" value="CAP_dom"/>
</dbReference>
<evidence type="ECO:0000256" key="6">
    <source>
        <dbReference type="SAM" id="SignalP"/>
    </source>
</evidence>
<comment type="similarity">
    <text evidence="2">Belongs to the CRISP family.</text>
</comment>
<dbReference type="InterPro" id="IPR002413">
    <property type="entry name" value="V5_allergen-like"/>
</dbReference>
<evidence type="ECO:0000313" key="9">
    <source>
        <dbReference type="Proteomes" id="UP000825729"/>
    </source>
</evidence>
<evidence type="ECO:0000256" key="3">
    <source>
        <dbReference type="ARBA" id="ARBA00022729"/>
    </source>
</evidence>
<evidence type="ECO:0000313" key="8">
    <source>
        <dbReference type="EMBL" id="KAG9456173.1"/>
    </source>
</evidence>
<dbReference type="FunFam" id="3.40.33.10:FF:000006">
    <property type="entry name" value="Putative pathogenesis-related protein 1"/>
    <property type="match status" value="1"/>
</dbReference>
<name>A0AAV7F536_ARIFI</name>
<keyword evidence="4" id="KW-1015">Disulfide bond</keyword>
<keyword evidence="5" id="KW-0611">Plant defense</keyword>
<dbReference type="CDD" id="cd05381">
    <property type="entry name" value="CAP_PR-1"/>
    <property type="match status" value="1"/>
</dbReference>
<dbReference type="InterPro" id="IPR035940">
    <property type="entry name" value="CAP_sf"/>
</dbReference>
<keyword evidence="5" id="KW-0568">Pathogenesis-related protein</keyword>
<dbReference type="PRINTS" id="PR00837">
    <property type="entry name" value="V5TPXLIKE"/>
</dbReference>
<evidence type="ECO:0000256" key="2">
    <source>
        <dbReference type="ARBA" id="ARBA00009923"/>
    </source>
</evidence>
<protein>
    <recommendedName>
        <fullName evidence="7">SCP domain-containing protein</fullName>
    </recommendedName>
</protein>
<dbReference type="Proteomes" id="UP000825729">
    <property type="component" value="Unassembled WGS sequence"/>
</dbReference>
<evidence type="ECO:0000259" key="7">
    <source>
        <dbReference type="SMART" id="SM00198"/>
    </source>
</evidence>
<accession>A0AAV7F536</accession>
<evidence type="ECO:0000256" key="1">
    <source>
        <dbReference type="ARBA" id="ARBA00003143"/>
    </source>
</evidence>
<feature type="domain" description="SCP" evidence="7">
    <location>
        <begin position="36"/>
        <end position="168"/>
    </location>
</feature>
<dbReference type="AlphaFoldDB" id="A0AAV7F536"/>
<evidence type="ECO:0000256" key="4">
    <source>
        <dbReference type="ARBA" id="ARBA00023157"/>
    </source>
</evidence>
<organism evidence="8 9">
    <name type="scientific">Aristolochia fimbriata</name>
    <name type="common">White veined hardy Dutchman's pipe vine</name>
    <dbReference type="NCBI Taxonomy" id="158543"/>
    <lineage>
        <taxon>Eukaryota</taxon>
        <taxon>Viridiplantae</taxon>
        <taxon>Streptophyta</taxon>
        <taxon>Embryophyta</taxon>
        <taxon>Tracheophyta</taxon>
        <taxon>Spermatophyta</taxon>
        <taxon>Magnoliopsida</taxon>
        <taxon>Magnoliidae</taxon>
        <taxon>Piperales</taxon>
        <taxon>Aristolochiaceae</taxon>
        <taxon>Aristolochia</taxon>
    </lineage>
</organism>
<dbReference type="Pfam" id="PF00188">
    <property type="entry name" value="CAP"/>
    <property type="match status" value="1"/>
</dbReference>
<dbReference type="Gene3D" id="3.40.33.10">
    <property type="entry name" value="CAP"/>
    <property type="match status" value="1"/>
</dbReference>
<dbReference type="PANTHER" id="PTHR10334">
    <property type="entry name" value="CYSTEINE-RICH SECRETORY PROTEIN-RELATED"/>
    <property type="match status" value="1"/>
</dbReference>
<dbReference type="InterPro" id="IPR001283">
    <property type="entry name" value="CRISP-related"/>
</dbReference>
<feature type="chain" id="PRO_5043540877" description="SCP domain-containing protein" evidence="6">
    <location>
        <begin position="23"/>
        <end position="172"/>
    </location>
</feature>